<dbReference type="Proteomes" id="UP000178690">
    <property type="component" value="Unassembled WGS sequence"/>
</dbReference>
<reference evidence="19 20" key="1">
    <citation type="journal article" date="2016" name="Nat. Commun.">
        <title>Thousands of microbial genomes shed light on interconnected biogeochemical processes in an aquifer system.</title>
        <authorList>
            <person name="Anantharaman K."/>
            <person name="Brown C.T."/>
            <person name="Hug L.A."/>
            <person name="Sharon I."/>
            <person name="Castelle C.J."/>
            <person name="Probst A.J."/>
            <person name="Thomas B.C."/>
            <person name="Singh A."/>
            <person name="Wilkins M.J."/>
            <person name="Karaoz U."/>
            <person name="Brodie E.L."/>
            <person name="Williams K.H."/>
            <person name="Hubbard S.S."/>
            <person name="Banfield J.F."/>
        </authorList>
    </citation>
    <scope>NUCLEOTIDE SEQUENCE [LARGE SCALE GENOMIC DNA]</scope>
    <source>
        <strain evidence="20">RIFCSPHIGHO2_01_FULL_58_15</strain>
    </source>
</reference>
<proteinExistence type="inferred from homology"/>
<keyword evidence="6" id="KW-0963">Cytoplasm</keyword>
<dbReference type="FunFam" id="3.40.50.620:FF:000063">
    <property type="entry name" value="Isoleucine--tRNA ligase"/>
    <property type="match status" value="1"/>
</dbReference>
<evidence type="ECO:0000259" key="18">
    <source>
        <dbReference type="Pfam" id="PF08264"/>
    </source>
</evidence>
<evidence type="ECO:0000256" key="3">
    <source>
        <dbReference type="ARBA" id="ARBA00007078"/>
    </source>
</evidence>
<dbReference type="SUPFAM" id="SSF53254">
    <property type="entry name" value="Phosphoglycerate mutase-like"/>
    <property type="match status" value="1"/>
</dbReference>
<evidence type="ECO:0000259" key="17">
    <source>
        <dbReference type="Pfam" id="PF00133"/>
    </source>
</evidence>
<dbReference type="GO" id="GO:0006428">
    <property type="term" value="P:isoleucyl-tRNA aminoacylation"/>
    <property type="evidence" value="ECO:0007669"/>
    <property type="project" value="InterPro"/>
</dbReference>
<keyword evidence="8" id="KW-0479">Metal-binding</keyword>
<evidence type="ECO:0000256" key="16">
    <source>
        <dbReference type="PIRSR" id="PIRSR613078-2"/>
    </source>
</evidence>
<dbReference type="InterPro" id="IPR009008">
    <property type="entry name" value="Val/Leu/Ile-tRNA-synth_edit"/>
</dbReference>
<dbReference type="InterPro" id="IPR014729">
    <property type="entry name" value="Rossmann-like_a/b/a_fold"/>
</dbReference>
<dbReference type="SUPFAM" id="SSF50677">
    <property type="entry name" value="ValRS/IleRS/LeuRS editing domain"/>
    <property type="match status" value="1"/>
</dbReference>
<dbReference type="GO" id="GO:0005524">
    <property type="term" value="F:ATP binding"/>
    <property type="evidence" value="ECO:0007669"/>
    <property type="project" value="UniProtKB-KW"/>
</dbReference>
<comment type="subunit">
    <text evidence="4">Monomer.</text>
</comment>
<dbReference type="Gene3D" id="1.10.730.10">
    <property type="entry name" value="Isoleucyl-tRNA Synthetase, Domain 1"/>
    <property type="match status" value="1"/>
</dbReference>
<evidence type="ECO:0000313" key="19">
    <source>
        <dbReference type="EMBL" id="OHA50062.1"/>
    </source>
</evidence>
<evidence type="ECO:0000256" key="14">
    <source>
        <dbReference type="ARBA" id="ARBA00025217"/>
    </source>
</evidence>
<dbReference type="InterPro" id="IPR013078">
    <property type="entry name" value="His_Pase_superF_clade-1"/>
</dbReference>
<dbReference type="GO" id="GO:0000049">
    <property type="term" value="F:tRNA binding"/>
    <property type="evidence" value="ECO:0007669"/>
    <property type="project" value="InterPro"/>
</dbReference>
<comment type="similarity">
    <text evidence="3">Belongs to the class-I aminoacyl-tRNA synthetase family. IleS type 2 subfamily.</text>
</comment>
<dbReference type="SUPFAM" id="SSF47323">
    <property type="entry name" value="Anticodon-binding domain of a subclass of class I aminoacyl-tRNA synthetases"/>
    <property type="match status" value="1"/>
</dbReference>
<dbReference type="InterPro" id="IPR013155">
    <property type="entry name" value="M/V/L/I-tRNA-synth_anticd-bd"/>
</dbReference>
<dbReference type="Gene3D" id="3.90.740.10">
    <property type="entry name" value="Valyl/Leucyl/Isoleucyl-tRNA synthetase, editing domain"/>
    <property type="match status" value="1"/>
</dbReference>
<evidence type="ECO:0000313" key="20">
    <source>
        <dbReference type="Proteomes" id="UP000178690"/>
    </source>
</evidence>
<dbReference type="AlphaFoldDB" id="A0A1G2PR56"/>
<dbReference type="Pfam" id="PF19302">
    <property type="entry name" value="DUF5915"/>
    <property type="match status" value="1"/>
</dbReference>
<comment type="cofactor">
    <cofactor evidence="1">
        <name>Zn(2+)</name>
        <dbReference type="ChEBI" id="CHEBI:29105"/>
    </cofactor>
</comment>
<dbReference type="Gene3D" id="2.170.220.10">
    <property type="match status" value="1"/>
</dbReference>
<dbReference type="Gene3D" id="3.40.50.1240">
    <property type="entry name" value="Phosphoglycerate mutase-like"/>
    <property type="match status" value="1"/>
</dbReference>
<feature type="domain" description="Aminoacyl-tRNA synthetase class Ia" evidence="17">
    <location>
        <begin position="712"/>
        <end position="826"/>
    </location>
</feature>
<evidence type="ECO:0000256" key="2">
    <source>
        <dbReference type="ARBA" id="ARBA00004496"/>
    </source>
</evidence>
<keyword evidence="12" id="KW-0648">Protein biosynthesis</keyword>
<evidence type="ECO:0000256" key="10">
    <source>
        <dbReference type="ARBA" id="ARBA00022833"/>
    </source>
</evidence>
<dbReference type="InterPro" id="IPR033709">
    <property type="entry name" value="Anticodon_Ile_ABEc"/>
</dbReference>
<dbReference type="Pfam" id="PF08264">
    <property type="entry name" value="Anticodon_1"/>
    <property type="match status" value="1"/>
</dbReference>
<feature type="domain" description="Aminoacyl-tRNA synthetase class Ia" evidence="17">
    <location>
        <begin position="10"/>
        <end position="492"/>
    </location>
</feature>
<feature type="binding site" evidence="16">
    <location>
        <position position="559"/>
    </location>
    <ligand>
        <name>substrate</name>
    </ligand>
</feature>
<dbReference type="CDD" id="cd07067">
    <property type="entry name" value="HP_PGM_like"/>
    <property type="match status" value="1"/>
</dbReference>
<dbReference type="EMBL" id="MHST01000002">
    <property type="protein sequence ID" value="OHA50062.1"/>
    <property type="molecule type" value="Genomic_DNA"/>
</dbReference>
<dbReference type="STRING" id="1802363.A2682_01980"/>
<dbReference type="PRINTS" id="PR00984">
    <property type="entry name" value="TRNASYNTHILE"/>
</dbReference>
<evidence type="ECO:0000256" key="5">
    <source>
        <dbReference type="ARBA" id="ARBA00013165"/>
    </source>
</evidence>
<name>A0A1G2PR56_TERXR</name>
<evidence type="ECO:0000256" key="8">
    <source>
        <dbReference type="ARBA" id="ARBA00022723"/>
    </source>
</evidence>
<comment type="caution">
    <text evidence="19">The sequence shown here is derived from an EMBL/GenBank/DDBJ whole genome shotgun (WGS) entry which is preliminary data.</text>
</comment>
<keyword evidence="13" id="KW-0030">Aminoacyl-tRNA synthetase</keyword>
<dbReference type="GO" id="GO:0005737">
    <property type="term" value="C:cytoplasm"/>
    <property type="evidence" value="ECO:0007669"/>
    <property type="project" value="UniProtKB-SubCell"/>
</dbReference>
<dbReference type="EC" id="6.1.1.5" evidence="5"/>
<comment type="function">
    <text evidence="14">Catalyzes the attachment of isoleucine to tRNA(Ile). As IleRS can inadvertently accommodate and process structurally similar amino acids such as valine, to avoid such errors it has two additional distinct tRNA(Ile)-dependent editing activities. One activity is designated as 'pretransfer' editing and involves the hydrolysis of activated Val-AMP. The other activity is designated 'posttransfer' editing and involves deacylation of mischarged Val-tRNA(Ile).</text>
</comment>
<evidence type="ECO:0000256" key="6">
    <source>
        <dbReference type="ARBA" id="ARBA00022490"/>
    </source>
</evidence>
<evidence type="ECO:0000256" key="9">
    <source>
        <dbReference type="ARBA" id="ARBA00022741"/>
    </source>
</evidence>
<evidence type="ECO:0000256" key="11">
    <source>
        <dbReference type="ARBA" id="ARBA00022840"/>
    </source>
</evidence>
<keyword evidence="11" id="KW-0067">ATP-binding</keyword>
<evidence type="ECO:0000256" key="12">
    <source>
        <dbReference type="ARBA" id="ARBA00022917"/>
    </source>
</evidence>
<evidence type="ECO:0000256" key="7">
    <source>
        <dbReference type="ARBA" id="ARBA00022598"/>
    </source>
</evidence>
<dbReference type="InterPro" id="IPR023586">
    <property type="entry name" value="Ile-tRNA-ligase_type2"/>
</dbReference>
<dbReference type="InterPro" id="IPR029033">
    <property type="entry name" value="His_PPase_superfam"/>
</dbReference>
<dbReference type="SUPFAM" id="SSF52374">
    <property type="entry name" value="Nucleotidylyl transferase"/>
    <property type="match status" value="1"/>
</dbReference>
<keyword evidence="9" id="KW-0547">Nucleotide-binding</keyword>
<dbReference type="Pfam" id="PF00133">
    <property type="entry name" value="tRNA-synt_1"/>
    <property type="match status" value="2"/>
</dbReference>
<dbReference type="CDD" id="cd07961">
    <property type="entry name" value="Anticodon_Ia_Ile_ABEc"/>
    <property type="match status" value="1"/>
</dbReference>
<comment type="catalytic activity">
    <reaction evidence="15">
        <text>tRNA(Ile) + L-isoleucine + ATP = L-isoleucyl-tRNA(Ile) + AMP + diphosphate</text>
        <dbReference type="Rhea" id="RHEA:11060"/>
        <dbReference type="Rhea" id="RHEA-COMP:9666"/>
        <dbReference type="Rhea" id="RHEA-COMP:9695"/>
        <dbReference type="ChEBI" id="CHEBI:30616"/>
        <dbReference type="ChEBI" id="CHEBI:33019"/>
        <dbReference type="ChEBI" id="CHEBI:58045"/>
        <dbReference type="ChEBI" id="CHEBI:78442"/>
        <dbReference type="ChEBI" id="CHEBI:78528"/>
        <dbReference type="ChEBI" id="CHEBI:456215"/>
        <dbReference type="EC" id="6.1.1.5"/>
    </reaction>
</comment>
<evidence type="ECO:0000256" key="15">
    <source>
        <dbReference type="ARBA" id="ARBA00048359"/>
    </source>
</evidence>
<evidence type="ECO:0000256" key="13">
    <source>
        <dbReference type="ARBA" id="ARBA00023146"/>
    </source>
</evidence>
<dbReference type="InterPro" id="IPR002301">
    <property type="entry name" value="Ile-tRNA-ligase"/>
</dbReference>
<sequence>MDFTKRETNLLRTWKKEKLFTAALRRNRGKKHFVFFEGPPTANGRPGIHHVLVRAMKDAFLRYKTMRGYDVPRRAGWDTHGLPVELQVERALGFRSKQEIERYGIARFNAKAKRSVWRYKDEWERLDDRIGFWIDQDHPYITYENRYIESVWGVLKRVFDQGLLEEDFKVVPWCPRCGTALSSHEVAQGYRRVTENSVFVKFRVKAETDEWKNTSILAWTTTPWTLPGNVALAVHPKERYVCVPDPIEEDQWIVLGETPFRRLVAEGIFPAEYAHLPASKIDIFNGAEMLGIEYEPLFDIPEIRNAKSHRVYAADFVTTEEGTGVVHTAVMYGEDDYVLGNAVGLAKVHTVSEEGRFLAFVPDGLAGRAVKEEETEETILDILRSRVSLFQEPKPYAHDYPFCWRCETPLLYYATRSWFIRMSKLRRKLVSENEKIQWVPKHLKRGRFGEWLREVKDWAISRERYWGTPLPAWRCDKEPAHVEIIGSVAELVLRAKLKNRYLTLRHGHATNNDQGFISSYPEARAVTLTARGRREVVRAASVLKRGRGVDLIFASDLRRTRETAEIVGRTLGVAIEFDPRIREFNVGEFNGRPIRDYERFIGERGGRWVKRPSGGETWRDVRKRTVAFLKDCERKFGGKTILIVSHGDPLFVLKGALRGLSEEEYFSQKYPEVGTVGALLGAMLPFDRDGVIDLHRPWIDGVTFSCRRCRGRSRGTMRRIPDVLDVWLDSGAMPFAARDRSSTLARPKPYPADFICEAIDQTRGWFYTLLALAVTMREPAPYRTVLCTGHVLDKQGKKMSKSRGNIVDPKELIGRYGADAVRWYFYTVNHPGESKRFDEHDVRKAQQRLLGTLWNTFVFWKTYAAKKIPNPQFPILNSRKLPLLDRWIRSRLNGTIAEVRERMDAYDITTACRAIERFIVDDLSNWYVRRSRDRFQRPESKADHEAASIFFTSVLCETVKLAGPFVPFIADVIFREVAGRSVHLEDFPRPLKTLRYVSLEEDMREVREVVASGLAARKAAAIAVRQPLAAIAVASSVARRSEFAPLILEELNVRTVRSLASKAQGWPNAGEGKVCVALDPEITPELRREGQLRELLRTVQEMRKTAGLTPRDRILVRLDISGPLSVVLGREMEARRDALRASKIVQGPKRTRERFSVERELALGNIQAWIGVRKNTPRRP</sequence>
<dbReference type="Pfam" id="PF00300">
    <property type="entry name" value="His_Phos_1"/>
    <property type="match status" value="1"/>
</dbReference>
<feature type="domain" description="Methionyl/Valyl/Leucyl/Isoleucyl-tRNA synthetase anticodon-binding" evidence="18">
    <location>
        <begin position="885"/>
        <end position="1029"/>
    </location>
</feature>
<dbReference type="InterPro" id="IPR009080">
    <property type="entry name" value="tRNAsynth_Ia_anticodon-bd"/>
</dbReference>
<dbReference type="PANTHER" id="PTHR42780">
    <property type="entry name" value="SOLEUCYL-TRNA SYNTHETASE"/>
    <property type="match status" value="1"/>
</dbReference>
<gene>
    <name evidence="19" type="ORF">A2682_01980</name>
</gene>
<evidence type="ECO:0000256" key="4">
    <source>
        <dbReference type="ARBA" id="ARBA00011245"/>
    </source>
</evidence>
<dbReference type="InterPro" id="IPR002300">
    <property type="entry name" value="aa-tRNA-synth_Ia"/>
</dbReference>
<dbReference type="GO" id="GO:0002161">
    <property type="term" value="F:aminoacyl-tRNA deacylase activity"/>
    <property type="evidence" value="ECO:0007669"/>
    <property type="project" value="InterPro"/>
</dbReference>
<accession>A0A1G2PR56</accession>
<organism evidence="19 20">
    <name type="scientific">Terrybacteria sp. (strain RIFCSPHIGHO2_01_FULL_58_15)</name>
    <dbReference type="NCBI Taxonomy" id="1802363"/>
    <lineage>
        <taxon>Bacteria</taxon>
        <taxon>Candidatus Terryibacteriota</taxon>
    </lineage>
</organism>
<keyword evidence="10" id="KW-0862">Zinc</keyword>
<dbReference type="GO" id="GO:0046872">
    <property type="term" value="F:metal ion binding"/>
    <property type="evidence" value="ECO:0007669"/>
    <property type="project" value="UniProtKB-KW"/>
</dbReference>
<feature type="binding site" evidence="16">
    <location>
        <begin position="505"/>
        <end position="512"/>
    </location>
    <ligand>
        <name>substrate</name>
    </ligand>
</feature>
<dbReference type="PANTHER" id="PTHR42780:SF1">
    <property type="entry name" value="ISOLEUCINE--TRNA LIGASE, CYTOPLASMIC"/>
    <property type="match status" value="1"/>
</dbReference>
<protein>
    <recommendedName>
        <fullName evidence="5">isoleucine--tRNA ligase</fullName>
        <ecNumber evidence="5">6.1.1.5</ecNumber>
    </recommendedName>
</protein>
<dbReference type="Gene3D" id="3.40.50.620">
    <property type="entry name" value="HUPs"/>
    <property type="match status" value="2"/>
</dbReference>
<evidence type="ECO:0000256" key="1">
    <source>
        <dbReference type="ARBA" id="ARBA00001947"/>
    </source>
</evidence>
<keyword evidence="7" id="KW-0436">Ligase</keyword>
<comment type="subcellular location">
    <subcellularLocation>
        <location evidence="2">Cytoplasm</location>
    </subcellularLocation>
</comment>
<dbReference type="SMART" id="SM00855">
    <property type="entry name" value="PGAM"/>
    <property type="match status" value="1"/>
</dbReference>
<dbReference type="GO" id="GO:0004822">
    <property type="term" value="F:isoleucine-tRNA ligase activity"/>
    <property type="evidence" value="ECO:0007669"/>
    <property type="project" value="UniProtKB-EC"/>
</dbReference>